<evidence type="ECO:0008006" key="3">
    <source>
        <dbReference type="Google" id="ProtNLM"/>
    </source>
</evidence>
<dbReference type="OrthoDB" id="5924530at2759"/>
<dbReference type="Proteomes" id="UP000055024">
    <property type="component" value="Unassembled WGS sequence"/>
</dbReference>
<proteinExistence type="predicted"/>
<evidence type="ECO:0000313" key="2">
    <source>
        <dbReference type="Proteomes" id="UP000055024"/>
    </source>
</evidence>
<gene>
    <name evidence="1" type="ORF">T11_6656</name>
</gene>
<protein>
    <recommendedName>
        <fullName evidence="3">WAP domain-containing protein</fullName>
    </recommendedName>
</protein>
<dbReference type="EMBL" id="JYDP01000226">
    <property type="protein sequence ID" value="KRZ02528.1"/>
    <property type="molecule type" value="Genomic_DNA"/>
</dbReference>
<sequence length="144" mass="17160">MFLYLRNCNFFLHCYGAFSVRCPDNSYPIQHCPRGRCSTGYYCYMGWCCIEPHRGNYRRNFWYNNNNYWHGNICPTCGNPINQNFGYCPDGSRSYSFCRRGMCPGGRQCINGVCCVTGWYRSNRYSRRNRFDDDYLNFAFINIF</sequence>
<name>A0A0V1GW87_9BILA</name>
<accession>A0A0V1GW87</accession>
<dbReference type="AlphaFoldDB" id="A0A0V1GW87"/>
<keyword evidence="2" id="KW-1185">Reference proteome</keyword>
<organism evidence="1 2">
    <name type="scientific">Trichinella zimbabwensis</name>
    <dbReference type="NCBI Taxonomy" id="268475"/>
    <lineage>
        <taxon>Eukaryota</taxon>
        <taxon>Metazoa</taxon>
        <taxon>Ecdysozoa</taxon>
        <taxon>Nematoda</taxon>
        <taxon>Enoplea</taxon>
        <taxon>Dorylaimia</taxon>
        <taxon>Trichinellida</taxon>
        <taxon>Trichinellidae</taxon>
        <taxon>Trichinella</taxon>
    </lineage>
</organism>
<evidence type="ECO:0000313" key="1">
    <source>
        <dbReference type="EMBL" id="KRZ02528.1"/>
    </source>
</evidence>
<comment type="caution">
    <text evidence="1">The sequence shown here is derived from an EMBL/GenBank/DDBJ whole genome shotgun (WGS) entry which is preliminary data.</text>
</comment>
<reference evidence="1 2" key="1">
    <citation type="submission" date="2015-01" db="EMBL/GenBank/DDBJ databases">
        <title>Evolution of Trichinella species and genotypes.</title>
        <authorList>
            <person name="Korhonen P.K."/>
            <person name="Edoardo P."/>
            <person name="Giuseppe L.R."/>
            <person name="Gasser R.B."/>
        </authorList>
    </citation>
    <scope>NUCLEOTIDE SEQUENCE [LARGE SCALE GENOMIC DNA]</scope>
    <source>
        <strain evidence="1">ISS1029</strain>
    </source>
</reference>